<sequence>MLLGGSSLLAVLAGTGVQAVAGERGYVIRDNTPSPSGRDGDVEAPSWFAIWVLGETKSTVKAYPLDGSPGRSIKYENIYNSNNTGWSTQDLIGTTWRSLGYDKLWGAIASPSGVVVLGSVGGRGGDGSKTSLDSEKDYDLQYQNGANGGRGGDVSFTQTTVLPAKTALWLQASGTGKDNGAVIQLYSQGGKGGYSLSDAGKGGDGGTVKLVFGSETTQGSRTVITSWMSQFAAVWAQSRGGDGGNGGSFDRATGGKAGNVSVTLQGETSMSTNGSSAPVVIAESLGGNGGTESSSNTLGVAPPGGGNAAEAKLTVGSAVQLVAYRASSPGVIVQSVGGAGGYSSAWVNGSDGSPGGNGGAAIATLDGTIETKEAGSPGLIIQSVGGVGGKGGRGLIVGGDGGNAGSGGSVTATQRGTIETDGTASVGILAQSVGGGSATGAFRSAIASAGSGGSGGNAGILFFGWGGDGGRGGTGGTVTVENSGVILTKGDRAAGILAQSIGGGGGGGGDATAVGLIFSAALGGKGADGNTGGDVTVRNAKSQSAGSITTKGQFASGILAQSIGGGGGVGGDATAISAGPQVSIARAVGGSGGKGSTGGTVSVVNELSVNTTGRNSSAISAMSIGGGGGAGGDALAFTAAIGAKTYPSVSFAWSTGGNGGTGNLGGKVSVTNAAEIKTEGSLSHGINALSIGGGGGDGGTARSASLNIPFASNLDFNFNITTGGNGGSGGKGGTVEVTNSSGITTKGTASIGIAAYSIGGGGGNGGNAEVLAKDLIALAKGFSITGTWKTGGKGGDGNEGGTVKITNTGDITTEQLASTGIVAASIGGGGGNGGDTRPIDLGSLLSGTVSTVSYVNLVGQTKSLSINNGVGGAGGVGNIGGTVTVDNSGSITTRADGAAGILAQSVGGGGGIGGLSQTDGSGNVSGTLTIGGNGGNGNNGGSVTVTTTKQAGQTTEKQISTGGNASYAIFAQSIGGGGGSGGAATSSSGGIDSSQAGTLGKAAAKNLLAYYLSSGTKAKIGVFAESIMARIPGLSKVSGATREGIKGMKPSFPVSVSLNHAVGGEGGAGGNGGSVTVTNAMKLSTGGNSAAAIFAQSVGGGGGNGGVMQVASDKLFTYRGTTGGSGSGGGSGGAVTVTSTGVIETIGKASSGIIAQSVGGGGGISTTGIDFQASGNAYDKAEKPFNFTWISGGTNGIAGDGKAVTVSSSAAITTKGNESHGIVAQSIGGGGGVSIVDVYNPDNIIEAKKKLDESSKQILKSYGLDIDEEFANATKIIANTQNTPLQQTVELGGKSSAPSAGGIVTVNLNSSISTGTDPSEGAGSGSMGAIGIIAQSIGGGGGMISAGGGAGVSLKTNLGGILGGVGSRGDGDAVTVNFGNASSISTKGDGAIGVLAQSIGGGGGYVGAFSPTQASFGAMLSASINSAGSGGKITISSKQDNGTRNKVTITTTGAKAHGVFAQSLGGGGGMVFGADIPSANTIAARQGVSGSGKPIEINLAGTIQAKGSNSYGIFAQSGVQGVDGQAIVTTTRGATVMNGGGRISIDYSGTIVGGSGNGAAIRIDGGSIKTAPSESNKIVIGAGSSISAVSNKAILSSFGSESVSNFGTITGDINLATGGTTEWNEFRNEVGGTYISAGTGTINVSNGSGWFYNAGTFNVGGVGTIATATVKTVDTWLGGVLMVDVNSVAAPGVQNADVLKTAAMTLDGVAIQPHAVDGLLPGTFTVISASSIANNKAPSAGASPASPISWTAAQSGNTVTISPYATFLAKASGSNPSDTERSLLNSLQTAWNTSDVGKADTFAELANVVSAEQYRMKIESMSRTENVGQSASSQTLGARDATRFSMSCPVFEGTTTMVGESQCVWSRVTGSRVAQFDGGDADGFTATAMSYRVGGQWEFSPDWFLGATAAYNTDWVKTSDGLTSIDGSGGDVSVALKHQMGPWLLAGALSAGYGSYESSSTFFIGGDGWQALNTSDVWTASLRLRAAYEFAFANWYVRPYADLDVIHTYMPGYTLAGDGAVLRAGDMREWTVAFEPTLEVGARVNIEGYGWLRPYASVGATFIGGNGLSQNVTFSDGGDSGLNFTSTTDVPDTLFDIGAGVQFMANDKYELRGEYKAQIADDYLGQEVSLRMAIRF</sequence>
<dbReference type="Proteomes" id="UP000186406">
    <property type="component" value="Unassembled WGS sequence"/>
</dbReference>
<dbReference type="InterPro" id="IPR036709">
    <property type="entry name" value="Autotransporte_beta_dom_sf"/>
</dbReference>
<dbReference type="PROSITE" id="PS51208">
    <property type="entry name" value="AUTOTRANSPORTER"/>
    <property type="match status" value="1"/>
</dbReference>
<accession>A0A1M7ZNL9</accession>
<dbReference type="InterPro" id="IPR005546">
    <property type="entry name" value="Autotransporte_beta"/>
</dbReference>
<reference evidence="2 3" key="1">
    <citation type="submission" date="2016-12" db="EMBL/GenBank/DDBJ databases">
        <authorList>
            <person name="Song W.-J."/>
            <person name="Kurnit D.M."/>
        </authorList>
    </citation>
    <scope>NUCLEOTIDE SEQUENCE [LARGE SCALE GENOMIC DNA]</scope>
    <source>
        <strain evidence="2 3">DSM 19599</strain>
    </source>
</reference>
<proteinExistence type="predicted"/>
<gene>
    <name evidence="2" type="ORF">SAMN02745172_03157</name>
</gene>
<feature type="domain" description="Autotransporter" evidence="1">
    <location>
        <begin position="1857"/>
        <end position="2136"/>
    </location>
</feature>
<evidence type="ECO:0000259" key="1">
    <source>
        <dbReference type="PROSITE" id="PS51208"/>
    </source>
</evidence>
<dbReference type="SMART" id="SM00869">
    <property type="entry name" value="Autotransporter"/>
    <property type="match status" value="1"/>
</dbReference>
<dbReference type="SUPFAM" id="SSF103515">
    <property type="entry name" value="Autotransporter"/>
    <property type="match status" value="1"/>
</dbReference>
<protein>
    <recommendedName>
        <fullName evidence="1">Autotransporter domain-containing protein</fullName>
    </recommendedName>
</protein>
<dbReference type="STRING" id="1123029.SAMN02745172_03157"/>
<organism evidence="2 3">
    <name type="scientific">Pseudoxanthobacter soli DSM 19599</name>
    <dbReference type="NCBI Taxonomy" id="1123029"/>
    <lineage>
        <taxon>Bacteria</taxon>
        <taxon>Pseudomonadati</taxon>
        <taxon>Pseudomonadota</taxon>
        <taxon>Alphaproteobacteria</taxon>
        <taxon>Hyphomicrobiales</taxon>
        <taxon>Segnochrobactraceae</taxon>
        <taxon>Pseudoxanthobacter</taxon>
    </lineage>
</organism>
<evidence type="ECO:0000313" key="2">
    <source>
        <dbReference type="EMBL" id="SHO66498.1"/>
    </source>
</evidence>
<keyword evidence="3" id="KW-1185">Reference proteome</keyword>
<name>A0A1M7ZNL9_9HYPH</name>
<evidence type="ECO:0000313" key="3">
    <source>
        <dbReference type="Proteomes" id="UP000186406"/>
    </source>
</evidence>
<dbReference type="EMBL" id="FRXO01000006">
    <property type="protein sequence ID" value="SHO66498.1"/>
    <property type="molecule type" value="Genomic_DNA"/>
</dbReference>